<protein>
    <recommendedName>
        <fullName evidence="4">WW domain-containing protein</fullName>
    </recommendedName>
</protein>
<feature type="compositionally biased region" description="Low complexity" evidence="1">
    <location>
        <begin position="405"/>
        <end position="434"/>
    </location>
</feature>
<feature type="region of interest" description="Disordered" evidence="1">
    <location>
        <begin position="304"/>
        <end position="328"/>
    </location>
</feature>
<feature type="region of interest" description="Disordered" evidence="1">
    <location>
        <begin position="167"/>
        <end position="198"/>
    </location>
</feature>
<organism evidence="2 3">
    <name type="scientific">Odynerus spinipes</name>
    <dbReference type="NCBI Taxonomy" id="1348599"/>
    <lineage>
        <taxon>Eukaryota</taxon>
        <taxon>Metazoa</taxon>
        <taxon>Ecdysozoa</taxon>
        <taxon>Arthropoda</taxon>
        <taxon>Hexapoda</taxon>
        <taxon>Insecta</taxon>
        <taxon>Pterygota</taxon>
        <taxon>Neoptera</taxon>
        <taxon>Endopterygota</taxon>
        <taxon>Hymenoptera</taxon>
        <taxon>Apocrita</taxon>
        <taxon>Aculeata</taxon>
        <taxon>Vespoidea</taxon>
        <taxon>Vespidae</taxon>
        <taxon>Eumeninae</taxon>
        <taxon>Odynerus</taxon>
    </lineage>
</organism>
<evidence type="ECO:0000313" key="2">
    <source>
        <dbReference type="EMBL" id="KAK2575633.1"/>
    </source>
</evidence>
<evidence type="ECO:0008006" key="4">
    <source>
        <dbReference type="Google" id="ProtNLM"/>
    </source>
</evidence>
<dbReference type="InterPro" id="IPR036020">
    <property type="entry name" value="WW_dom_sf"/>
</dbReference>
<reference evidence="2" key="1">
    <citation type="submission" date="2021-08" db="EMBL/GenBank/DDBJ databases">
        <authorList>
            <person name="Misof B."/>
            <person name="Oliver O."/>
            <person name="Podsiadlowski L."/>
            <person name="Donath A."/>
            <person name="Peters R."/>
            <person name="Mayer C."/>
            <person name="Rust J."/>
            <person name="Gunkel S."/>
            <person name="Lesny P."/>
            <person name="Martin S."/>
            <person name="Oeyen J.P."/>
            <person name="Petersen M."/>
            <person name="Panagiotis P."/>
            <person name="Wilbrandt J."/>
            <person name="Tanja T."/>
        </authorList>
    </citation>
    <scope>NUCLEOTIDE SEQUENCE</scope>
    <source>
        <strain evidence="2">GBR_01_08_01A</strain>
        <tissue evidence="2">Thorax + abdomen</tissue>
    </source>
</reference>
<sequence length="434" mass="49921">MQGGCSSSSYVSDSKSDSKSYGEEDWLFRVGSDNYSEYKTLEKNSRDFPTSKLHTTNVPSFGDYVERHDWIECLSRSIPGKMYYYNLRSGCSTWNRPLSRYIHIPRDSRREWGFNDVQCYLRSPSSLVSNDNDNCCSADGSSIKLQEKTRQREWILEQLYYNPKKSKNDYLPRLKKKLSNNNRRNSQSTSSSSDSMCYNDDGVMMNENDISSVTDNSFKVDETRFIDVTNFLECNLSEHTEFERCVDAKSLKTKLTNNIYNSDENDSDFYSSIDNKENDVRLERFVPRLKKIRYQDMLLEKEVEKKKLKPKKPKKKARGNSTKDVKKEETRKPNIIICNMYGITTVNYDNYEQEPQPIANTCNLSDSSTDILSTKQDNHSRSSHLKHFGRDDLDDKFPPLMLSDSNSSTTSSSSSFTCNTCSSASSTTSASTTE</sequence>
<accession>A0AAD9RA59</accession>
<dbReference type="Proteomes" id="UP001258017">
    <property type="component" value="Unassembled WGS sequence"/>
</dbReference>
<evidence type="ECO:0000313" key="3">
    <source>
        <dbReference type="Proteomes" id="UP001258017"/>
    </source>
</evidence>
<keyword evidence="3" id="KW-1185">Reference proteome</keyword>
<dbReference type="SUPFAM" id="SSF51045">
    <property type="entry name" value="WW domain"/>
    <property type="match status" value="1"/>
</dbReference>
<evidence type="ECO:0000256" key="1">
    <source>
        <dbReference type="SAM" id="MobiDB-lite"/>
    </source>
</evidence>
<name>A0AAD9RA59_9HYME</name>
<gene>
    <name evidence="2" type="ORF">KPH14_011896</name>
</gene>
<dbReference type="Gene3D" id="2.20.70.10">
    <property type="match status" value="1"/>
</dbReference>
<reference evidence="2" key="2">
    <citation type="journal article" date="2023" name="Commun. Biol.">
        <title>Intrasexual cuticular hydrocarbon dimorphism in a wasp sheds light on hydrocarbon biosynthesis genes in Hymenoptera.</title>
        <authorList>
            <person name="Moris V.C."/>
            <person name="Podsiadlowski L."/>
            <person name="Martin S."/>
            <person name="Oeyen J.P."/>
            <person name="Donath A."/>
            <person name="Petersen M."/>
            <person name="Wilbrandt J."/>
            <person name="Misof B."/>
            <person name="Liedtke D."/>
            <person name="Thamm M."/>
            <person name="Scheiner R."/>
            <person name="Schmitt T."/>
            <person name="Niehuis O."/>
        </authorList>
    </citation>
    <scope>NUCLEOTIDE SEQUENCE</scope>
    <source>
        <strain evidence="2">GBR_01_08_01A</strain>
    </source>
</reference>
<feature type="compositionally biased region" description="Low complexity" evidence="1">
    <location>
        <begin position="179"/>
        <end position="195"/>
    </location>
</feature>
<dbReference type="EMBL" id="JAIFRP010004412">
    <property type="protein sequence ID" value="KAK2575633.1"/>
    <property type="molecule type" value="Genomic_DNA"/>
</dbReference>
<feature type="compositionally biased region" description="Basic and acidic residues" evidence="1">
    <location>
        <begin position="388"/>
        <end position="397"/>
    </location>
</feature>
<proteinExistence type="predicted"/>
<feature type="region of interest" description="Disordered" evidence="1">
    <location>
        <begin position="371"/>
        <end position="434"/>
    </location>
</feature>
<feature type="region of interest" description="Disordered" evidence="1">
    <location>
        <begin position="1"/>
        <end position="21"/>
    </location>
</feature>
<feature type="compositionally biased region" description="Low complexity" evidence="1">
    <location>
        <begin position="1"/>
        <end position="13"/>
    </location>
</feature>
<comment type="caution">
    <text evidence="2">The sequence shown here is derived from an EMBL/GenBank/DDBJ whole genome shotgun (WGS) entry which is preliminary data.</text>
</comment>
<dbReference type="AlphaFoldDB" id="A0AAD9RA59"/>
<feature type="compositionally biased region" description="Basic residues" evidence="1">
    <location>
        <begin position="306"/>
        <end position="318"/>
    </location>
</feature>